<dbReference type="GeneID" id="93091069"/>
<evidence type="ECO:0000313" key="2">
    <source>
        <dbReference type="EMBL" id="SUX10434.1"/>
    </source>
</evidence>
<dbReference type="Gene3D" id="2.60.40.1890">
    <property type="entry name" value="PCu(A)C copper chaperone"/>
    <property type="match status" value="1"/>
</dbReference>
<accession>A0A381DIA3</accession>
<dbReference type="PANTHER" id="PTHR36302:SF1">
    <property type="entry name" value="COPPER CHAPERONE PCU(A)C"/>
    <property type="match status" value="1"/>
</dbReference>
<feature type="signal peptide" evidence="1">
    <location>
        <begin position="1"/>
        <end position="18"/>
    </location>
</feature>
<keyword evidence="3" id="KW-1185">Reference proteome</keyword>
<dbReference type="RefSeq" id="WP_181892276.1">
    <property type="nucleotide sequence ID" value="NZ_CP043427.1"/>
</dbReference>
<organism evidence="2 3">
    <name type="scientific">Campylobacter sputorum subsp. sputorum</name>
    <dbReference type="NCBI Taxonomy" id="32024"/>
    <lineage>
        <taxon>Bacteria</taxon>
        <taxon>Pseudomonadati</taxon>
        <taxon>Campylobacterota</taxon>
        <taxon>Epsilonproteobacteria</taxon>
        <taxon>Campylobacterales</taxon>
        <taxon>Campylobacteraceae</taxon>
        <taxon>Campylobacter</taxon>
    </lineage>
</organism>
<dbReference type="InterPro" id="IPR058248">
    <property type="entry name" value="Lxx211020-like"/>
</dbReference>
<dbReference type="PANTHER" id="PTHR36302">
    <property type="entry name" value="BLR7088 PROTEIN"/>
    <property type="match status" value="1"/>
</dbReference>
<dbReference type="Pfam" id="PF04314">
    <property type="entry name" value="PCuAC"/>
    <property type="match status" value="1"/>
</dbReference>
<dbReference type="EMBL" id="UFVD01000001">
    <property type="protein sequence ID" value="SUX10434.1"/>
    <property type="molecule type" value="Genomic_DNA"/>
</dbReference>
<dbReference type="Proteomes" id="UP000254920">
    <property type="component" value="Unassembled WGS sequence"/>
</dbReference>
<sequence length="145" mass="15848">MKKIFLSTIVSGMMFAYAADIDVSNAYAKATPPNAKNSGAFMLIKNNTDKDIALVSATNSLSDVTELHTHIEENGMKKMIQVPKIDIKANSTTELKPGGLHVMFIGIKKPMVVGENVKMTLTFDNGQTVTLDKVPVKEIKPIKMH</sequence>
<feature type="chain" id="PRO_5017004250" evidence="1">
    <location>
        <begin position="19"/>
        <end position="145"/>
    </location>
</feature>
<dbReference type="InterPro" id="IPR036182">
    <property type="entry name" value="PCuAC_sf"/>
</dbReference>
<dbReference type="SUPFAM" id="SSF110087">
    <property type="entry name" value="DR1885-like metal-binding protein"/>
    <property type="match status" value="1"/>
</dbReference>
<reference evidence="2 3" key="1">
    <citation type="submission" date="2018-06" db="EMBL/GenBank/DDBJ databases">
        <authorList>
            <consortium name="Pathogen Informatics"/>
            <person name="Doyle S."/>
        </authorList>
    </citation>
    <scope>NUCLEOTIDE SEQUENCE [LARGE SCALE GENOMIC DNA]</scope>
    <source>
        <strain evidence="2 3">NCTC12475</strain>
    </source>
</reference>
<keyword evidence="1" id="KW-0732">Signal</keyword>
<name>A0A381DIA3_9BACT</name>
<gene>
    <name evidence="2" type="ORF">NCTC12475_00629</name>
</gene>
<evidence type="ECO:0000256" key="1">
    <source>
        <dbReference type="SAM" id="SignalP"/>
    </source>
</evidence>
<dbReference type="STRING" id="32024.GCA_000788295_01045"/>
<proteinExistence type="predicted"/>
<evidence type="ECO:0000313" key="3">
    <source>
        <dbReference type="Proteomes" id="UP000254920"/>
    </source>
</evidence>
<dbReference type="InterPro" id="IPR007410">
    <property type="entry name" value="LpqE-like"/>
</dbReference>
<dbReference type="AlphaFoldDB" id="A0A381DIA3"/>
<protein>
    <submittedName>
        <fullName evidence="2">Periplasmic protein</fullName>
    </submittedName>
</protein>